<dbReference type="PROSITE" id="PS50267">
    <property type="entry name" value="NA_NEUROTRAN_SYMP_3"/>
    <property type="match status" value="1"/>
</dbReference>
<keyword evidence="6" id="KW-0769">Symport</keyword>
<feature type="transmembrane region" description="Helical" evidence="8">
    <location>
        <begin position="234"/>
        <end position="261"/>
    </location>
</feature>
<name>A0ABV0UUF5_9TELE</name>
<dbReference type="PANTHER" id="PTHR11616:SF233">
    <property type="entry name" value="TRANSPORTER"/>
    <property type="match status" value="1"/>
</dbReference>
<reference evidence="9 10" key="1">
    <citation type="submission" date="2021-06" db="EMBL/GenBank/DDBJ databases">
        <authorList>
            <person name="Palmer J.M."/>
        </authorList>
    </citation>
    <scope>NUCLEOTIDE SEQUENCE [LARGE SCALE GENOMIC DNA]</scope>
    <source>
        <strain evidence="10">if_2019</strain>
        <tissue evidence="9">Muscle</tissue>
    </source>
</reference>
<keyword evidence="2 6" id="KW-0813">Transport</keyword>
<dbReference type="PROSITE" id="PS00610">
    <property type="entry name" value="NA_NEUROTRAN_SYMP_1"/>
    <property type="match status" value="1"/>
</dbReference>
<gene>
    <name evidence="9" type="ORF">ILYODFUR_012525</name>
</gene>
<feature type="region of interest" description="Disordered" evidence="7">
    <location>
        <begin position="1"/>
        <end position="21"/>
    </location>
</feature>
<organism evidence="9 10">
    <name type="scientific">Ilyodon furcidens</name>
    <name type="common">goldbreast splitfin</name>
    <dbReference type="NCBI Taxonomy" id="33524"/>
    <lineage>
        <taxon>Eukaryota</taxon>
        <taxon>Metazoa</taxon>
        <taxon>Chordata</taxon>
        <taxon>Craniata</taxon>
        <taxon>Vertebrata</taxon>
        <taxon>Euteleostomi</taxon>
        <taxon>Actinopterygii</taxon>
        <taxon>Neopterygii</taxon>
        <taxon>Teleostei</taxon>
        <taxon>Neoteleostei</taxon>
        <taxon>Acanthomorphata</taxon>
        <taxon>Ovalentaria</taxon>
        <taxon>Atherinomorphae</taxon>
        <taxon>Cyprinodontiformes</taxon>
        <taxon>Goodeidae</taxon>
        <taxon>Ilyodon</taxon>
    </lineage>
</organism>
<dbReference type="PRINTS" id="PR00176">
    <property type="entry name" value="NANEUSMPORT"/>
</dbReference>
<evidence type="ECO:0000256" key="2">
    <source>
        <dbReference type="ARBA" id="ARBA00022448"/>
    </source>
</evidence>
<evidence type="ECO:0000256" key="7">
    <source>
        <dbReference type="SAM" id="MobiDB-lite"/>
    </source>
</evidence>
<comment type="caution">
    <text evidence="9">The sequence shown here is derived from an EMBL/GenBank/DDBJ whole genome shotgun (WGS) entry which is preliminary data.</text>
</comment>
<dbReference type="PANTHER" id="PTHR11616">
    <property type="entry name" value="SODIUM/CHLORIDE DEPENDENT TRANSPORTER"/>
    <property type="match status" value="1"/>
</dbReference>
<dbReference type="EMBL" id="JAHRIQ010082084">
    <property type="protein sequence ID" value="MEQ2247768.1"/>
    <property type="molecule type" value="Genomic_DNA"/>
</dbReference>
<evidence type="ECO:0000256" key="5">
    <source>
        <dbReference type="ARBA" id="ARBA00023136"/>
    </source>
</evidence>
<keyword evidence="10" id="KW-1185">Reference proteome</keyword>
<feature type="transmembrane region" description="Helical" evidence="8">
    <location>
        <begin position="77"/>
        <end position="96"/>
    </location>
</feature>
<dbReference type="SUPFAM" id="SSF161070">
    <property type="entry name" value="SNF-like"/>
    <property type="match status" value="1"/>
</dbReference>
<accession>A0ABV0UUF5</accession>
<dbReference type="InterPro" id="IPR037272">
    <property type="entry name" value="SNS_sf"/>
</dbReference>
<dbReference type="InterPro" id="IPR000175">
    <property type="entry name" value="Na/ntran_symport"/>
</dbReference>
<comment type="similarity">
    <text evidence="6">Belongs to the sodium:neurotransmitter symporter (SNF) (TC 2.A.22) family.</text>
</comment>
<feature type="transmembrane region" description="Helical" evidence="8">
    <location>
        <begin position="201"/>
        <end position="222"/>
    </location>
</feature>
<proteinExistence type="inferred from homology"/>
<feature type="transmembrane region" description="Helical" evidence="8">
    <location>
        <begin position="310"/>
        <end position="333"/>
    </location>
</feature>
<evidence type="ECO:0000313" key="10">
    <source>
        <dbReference type="Proteomes" id="UP001482620"/>
    </source>
</evidence>
<feature type="transmembrane region" description="Helical" evidence="8">
    <location>
        <begin position="281"/>
        <end position="298"/>
    </location>
</feature>
<protein>
    <recommendedName>
        <fullName evidence="6">Transporter</fullName>
    </recommendedName>
</protein>
<keyword evidence="3 6" id="KW-0812">Transmembrane</keyword>
<evidence type="ECO:0000313" key="9">
    <source>
        <dbReference type="EMBL" id="MEQ2247768.1"/>
    </source>
</evidence>
<keyword evidence="4 8" id="KW-1133">Transmembrane helix</keyword>
<dbReference type="Proteomes" id="UP001482620">
    <property type="component" value="Unassembled WGS sequence"/>
</dbReference>
<evidence type="ECO:0000256" key="4">
    <source>
        <dbReference type="ARBA" id="ARBA00022989"/>
    </source>
</evidence>
<evidence type="ECO:0000256" key="8">
    <source>
        <dbReference type="SAM" id="Phobius"/>
    </source>
</evidence>
<feature type="transmembrane region" description="Helical" evidence="8">
    <location>
        <begin position="117"/>
        <end position="146"/>
    </location>
</feature>
<evidence type="ECO:0000256" key="6">
    <source>
        <dbReference type="RuleBase" id="RU003732"/>
    </source>
</evidence>
<keyword evidence="5 8" id="KW-0472">Membrane</keyword>
<dbReference type="NCBIfam" id="NF037979">
    <property type="entry name" value="Na_transp"/>
    <property type="match status" value="1"/>
</dbReference>
<comment type="subcellular location">
    <subcellularLocation>
        <location evidence="1">Membrane</location>
        <topology evidence="1">Multi-pass membrane protein</topology>
    </subcellularLocation>
</comment>
<evidence type="ECO:0000256" key="3">
    <source>
        <dbReference type="ARBA" id="ARBA00022692"/>
    </source>
</evidence>
<feature type="compositionally biased region" description="Basic and acidic residues" evidence="7">
    <location>
        <begin position="1"/>
        <end position="15"/>
    </location>
</feature>
<sequence length="418" mass="46884">MEKPALDSSEERAWLGEDQSEMQLAAIPETAESNDEDRPAWDSKIQYVLAQVGFSVGLGNVWRFPYLCHQNGGGAFMILYVFLLLIVGIPLFFMELAAGQSIRQGSIGVWKHISPKLIGIGFSSCVVCFYVALYYNVIIAWSLFYLGNSFQYPLPWEQCPTDVTTNETVKECASSSPTPYFWFRKALDITNSIEESGEFNLIMTGCLLAAWAIVSLAMIKGIKSSARVMYFSSVFPYVVLFIFLIRGLLLDGAIDGITYMFYPKLEIWGNVQVWRQAATQVFFALGLGYGSVIAYSSYNPFHNNCHRDALMVSCINFMTSVLASLVVFVVLGFRAKTIALHCVAENLGVLTHMSSNGSSQYWWPPFTVTDPSSVSLPEYRQWYNEYGSMLGPQFTDCNLEEEMNKVTLTVNNLDSAYH</sequence>
<evidence type="ECO:0000256" key="1">
    <source>
        <dbReference type="ARBA" id="ARBA00004141"/>
    </source>
</evidence>
<dbReference type="Pfam" id="PF00209">
    <property type="entry name" value="SNF"/>
    <property type="match status" value="1"/>
</dbReference>